<evidence type="ECO:0000259" key="4">
    <source>
        <dbReference type="PROSITE" id="PS01124"/>
    </source>
</evidence>
<proteinExistence type="predicted"/>
<protein>
    <submittedName>
        <fullName evidence="5">AraC family transcriptional regulator</fullName>
    </submittedName>
</protein>
<name>A0A084UE88_9HYPH</name>
<evidence type="ECO:0000256" key="3">
    <source>
        <dbReference type="ARBA" id="ARBA00023163"/>
    </source>
</evidence>
<reference evidence="5 6" key="1">
    <citation type="submission" date="2014-05" db="EMBL/GenBank/DDBJ databases">
        <title>Draft Genome Sequence of Nitratireductor basaltis Strain UMTGB225, A Marine Bacterium Isolated from Green Barrel Tunicate.</title>
        <authorList>
            <person name="Gan H.Y."/>
        </authorList>
    </citation>
    <scope>NUCLEOTIDE SEQUENCE [LARGE SCALE GENOMIC DNA]</scope>
    <source>
        <strain evidence="5 6">UMTGB225</strain>
    </source>
</reference>
<dbReference type="GO" id="GO:0043565">
    <property type="term" value="F:sequence-specific DNA binding"/>
    <property type="evidence" value="ECO:0007669"/>
    <property type="project" value="InterPro"/>
</dbReference>
<dbReference type="InterPro" id="IPR018062">
    <property type="entry name" value="HTH_AraC-typ_CS"/>
</dbReference>
<dbReference type="AlphaFoldDB" id="A0A084UE88"/>
<dbReference type="OrthoDB" id="9802263at2"/>
<keyword evidence="6" id="KW-1185">Reference proteome</keyword>
<dbReference type="InterPro" id="IPR050204">
    <property type="entry name" value="AraC_XylS_family_regulators"/>
</dbReference>
<dbReference type="EMBL" id="JMQM01000001">
    <property type="protein sequence ID" value="KFB11274.1"/>
    <property type="molecule type" value="Genomic_DNA"/>
</dbReference>
<dbReference type="RefSeq" id="WP_081871160.1">
    <property type="nucleotide sequence ID" value="NZ_JMQM01000001.1"/>
</dbReference>
<dbReference type="Pfam" id="PF12852">
    <property type="entry name" value="Cupin_6"/>
    <property type="match status" value="1"/>
</dbReference>
<evidence type="ECO:0000256" key="1">
    <source>
        <dbReference type="ARBA" id="ARBA00023015"/>
    </source>
</evidence>
<evidence type="ECO:0000313" key="6">
    <source>
        <dbReference type="Proteomes" id="UP000053675"/>
    </source>
</evidence>
<dbReference type="PROSITE" id="PS00041">
    <property type="entry name" value="HTH_ARAC_FAMILY_1"/>
    <property type="match status" value="1"/>
</dbReference>
<dbReference type="PANTHER" id="PTHR46796">
    <property type="entry name" value="HTH-TYPE TRANSCRIPTIONAL ACTIVATOR RHAS-RELATED"/>
    <property type="match status" value="1"/>
</dbReference>
<dbReference type="Proteomes" id="UP000053675">
    <property type="component" value="Unassembled WGS sequence"/>
</dbReference>
<dbReference type="eggNOG" id="COG2207">
    <property type="taxonomic scope" value="Bacteria"/>
</dbReference>
<evidence type="ECO:0000313" key="5">
    <source>
        <dbReference type="EMBL" id="KFB11274.1"/>
    </source>
</evidence>
<dbReference type="STRING" id="472175.EL18_02321"/>
<dbReference type="PROSITE" id="PS01124">
    <property type="entry name" value="HTH_ARAC_FAMILY_2"/>
    <property type="match status" value="1"/>
</dbReference>
<dbReference type="PATRIC" id="fig|472175.3.peg.2311"/>
<accession>A0A084UE88</accession>
<dbReference type="GO" id="GO:0003700">
    <property type="term" value="F:DNA-binding transcription factor activity"/>
    <property type="evidence" value="ECO:0007669"/>
    <property type="project" value="InterPro"/>
</dbReference>
<feature type="domain" description="HTH araC/xylS-type" evidence="4">
    <location>
        <begin position="223"/>
        <end position="321"/>
    </location>
</feature>
<dbReference type="Gene3D" id="1.10.10.60">
    <property type="entry name" value="Homeodomain-like"/>
    <property type="match status" value="1"/>
</dbReference>
<dbReference type="SMART" id="SM00342">
    <property type="entry name" value="HTH_ARAC"/>
    <property type="match status" value="1"/>
</dbReference>
<comment type="caution">
    <text evidence="5">The sequence shown here is derived from an EMBL/GenBank/DDBJ whole genome shotgun (WGS) entry which is preliminary data.</text>
</comment>
<evidence type="ECO:0000256" key="2">
    <source>
        <dbReference type="ARBA" id="ARBA00023125"/>
    </source>
</evidence>
<gene>
    <name evidence="5" type="ORF">EL18_02321</name>
</gene>
<organism evidence="5 6">
    <name type="scientific">Nitratireductor basaltis</name>
    <dbReference type="NCBI Taxonomy" id="472175"/>
    <lineage>
        <taxon>Bacteria</taxon>
        <taxon>Pseudomonadati</taxon>
        <taxon>Pseudomonadota</taxon>
        <taxon>Alphaproteobacteria</taxon>
        <taxon>Hyphomicrobiales</taxon>
        <taxon>Phyllobacteriaceae</taxon>
        <taxon>Nitratireductor</taxon>
    </lineage>
</organism>
<dbReference type="SUPFAM" id="SSF46689">
    <property type="entry name" value="Homeodomain-like"/>
    <property type="match status" value="2"/>
</dbReference>
<dbReference type="InterPro" id="IPR009057">
    <property type="entry name" value="Homeodomain-like_sf"/>
</dbReference>
<dbReference type="InterPro" id="IPR018060">
    <property type="entry name" value="HTH_AraC"/>
</dbReference>
<sequence>MDKERRTFYISKSKLLHRKSELNNSTTDPLGSVVALLKPQPSIAKLVSGGGRWRVERTNMANPFYCAMSEGTCLLTIRDGAPIVLEAGDFVLVPEVFDFTMTSIDPPPRGAPSLRLETGPGVFQLGERDAPTDVRCLVGHCSFGSPDRELLVSLLPTVIHVRAQRRLIALVQMIQEETQSQLAAHDMVLRHLLELLLIEALRSVARTTAEPGMLRGLADPQLALALRQIHANPAAHLSVQALASAAGMSRSTFFDRFHREVGSAPMKYVAGWRMAVAKDMLLDGKIAMSELAQRVGYGSVSAFSMAFLRHVGTPPGAFAASRQAAYVAPQSVQGRSAK</sequence>
<dbReference type="PANTHER" id="PTHR46796:SF13">
    <property type="entry name" value="HTH-TYPE TRANSCRIPTIONAL ACTIVATOR RHAS"/>
    <property type="match status" value="1"/>
</dbReference>
<keyword evidence="3" id="KW-0804">Transcription</keyword>
<dbReference type="InterPro" id="IPR032783">
    <property type="entry name" value="AraC_lig"/>
</dbReference>
<keyword evidence="1" id="KW-0805">Transcription regulation</keyword>
<keyword evidence="2" id="KW-0238">DNA-binding</keyword>
<dbReference type="Pfam" id="PF12833">
    <property type="entry name" value="HTH_18"/>
    <property type="match status" value="1"/>
</dbReference>